<reference evidence="2 3" key="1">
    <citation type="submission" date="2020-09" db="EMBL/GenBank/DDBJ databases">
        <title>De no assembly of potato wild relative species, Solanum commersonii.</title>
        <authorList>
            <person name="Cho K."/>
        </authorList>
    </citation>
    <scope>NUCLEOTIDE SEQUENCE [LARGE SCALE GENOMIC DNA]</scope>
    <source>
        <strain evidence="2">LZ3.2</strain>
        <tissue evidence="2">Leaf</tissue>
    </source>
</reference>
<gene>
    <name evidence="2" type="ORF">H5410_038744</name>
</gene>
<dbReference type="Proteomes" id="UP000824120">
    <property type="component" value="Chromosome 7"/>
</dbReference>
<evidence type="ECO:0000313" key="3">
    <source>
        <dbReference type="Proteomes" id="UP000824120"/>
    </source>
</evidence>
<name>A0A9J5YD59_SOLCO</name>
<organism evidence="2 3">
    <name type="scientific">Solanum commersonii</name>
    <name type="common">Commerson's wild potato</name>
    <name type="synonym">Commerson's nightshade</name>
    <dbReference type="NCBI Taxonomy" id="4109"/>
    <lineage>
        <taxon>Eukaryota</taxon>
        <taxon>Viridiplantae</taxon>
        <taxon>Streptophyta</taxon>
        <taxon>Embryophyta</taxon>
        <taxon>Tracheophyta</taxon>
        <taxon>Spermatophyta</taxon>
        <taxon>Magnoliopsida</taxon>
        <taxon>eudicotyledons</taxon>
        <taxon>Gunneridae</taxon>
        <taxon>Pentapetalae</taxon>
        <taxon>asterids</taxon>
        <taxon>lamiids</taxon>
        <taxon>Solanales</taxon>
        <taxon>Solanaceae</taxon>
        <taxon>Solanoideae</taxon>
        <taxon>Solaneae</taxon>
        <taxon>Solanum</taxon>
    </lineage>
</organism>
<sequence>MAKAIRTLLFLLLSYFSVSSTSGAFQGTLIALSRIWMKLIKCLNHVVSAGSLTLADGQKTWCVARPSSDEMALQQNLSFACSM</sequence>
<dbReference type="OrthoDB" id="1928574at2759"/>
<proteinExistence type="predicted"/>
<dbReference type="AlphaFoldDB" id="A0A9J5YD59"/>
<accession>A0A9J5YD59</accession>
<keyword evidence="1" id="KW-0732">Signal</keyword>
<protein>
    <recommendedName>
        <fullName evidence="4">Secreted protein</fullName>
    </recommendedName>
</protein>
<feature type="signal peptide" evidence="1">
    <location>
        <begin position="1"/>
        <end position="23"/>
    </location>
</feature>
<evidence type="ECO:0000313" key="2">
    <source>
        <dbReference type="EMBL" id="KAG5597512.1"/>
    </source>
</evidence>
<evidence type="ECO:0000256" key="1">
    <source>
        <dbReference type="SAM" id="SignalP"/>
    </source>
</evidence>
<comment type="caution">
    <text evidence="2">The sequence shown here is derived from an EMBL/GenBank/DDBJ whole genome shotgun (WGS) entry which is preliminary data.</text>
</comment>
<keyword evidence="3" id="KW-1185">Reference proteome</keyword>
<evidence type="ECO:0008006" key="4">
    <source>
        <dbReference type="Google" id="ProtNLM"/>
    </source>
</evidence>
<dbReference type="EMBL" id="JACXVP010000007">
    <property type="protein sequence ID" value="KAG5597512.1"/>
    <property type="molecule type" value="Genomic_DNA"/>
</dbReference>
<feature type="chain" id="PRO_5039928076" description="Secreted protein" evidence="1">
    <location>
        <begin position="24"/>
        <end position="83"/>
    </location>
</feature>